<sequence>MIYFLGDVHGRIDHVLPAIRPRDDATATVVFLGDIEAQHPFEEEIRPLTEAGIGVWFIHGNHDTDRQRSWDHLQGSWHRCLDGRVVQIEGVQVAGLGGIFRGEVWYPDGVSATHQKPAVRRYGDYLARLKASTPPRLRDSAKVTGKALKHLSTIFPEVVDRLADQEADILVTHEAPSCHPHGFPAMDLLAQVMGVKAVFHGHHHDSRDYGAWEAKMGFRTYGVGLRGITDMKGERVVAGELDGARRY</sequence>
<dbReference type="RefSeq" id="WP_132582574.1">
    <property type="nucleotide sequence ID" value="NZ_SMAJ01000007.1"/>
</dbReference>
<dbReference type="EMBL" id="SMAJ01000007">
    <property type="protein sequence ID" value="TCT07073.1"/>
    <property type="molecule type" value="Genomic_DNA"/>
</dbReference>
<organism evidence="2 3">
    <name type="scientific">Paralcaligenes ureilyticus</name>
    <dbReference type="NCBI Taxonomy" id="627131"/>
    <lineage>
        <taxon>Bacteria</taxon>
        <taxon>Pseudomonadati</taxon>
        <taxon>Pseudomonadota</taxon>
        <taxon>Betaproteobacteria</taxon>
        <taxon>Burkholderiales</taxon>
        <taxon>Alcaligenaceae</taxon>
        <taxon>Paralcaligenes</taxon>
    </lineage>
</organism>
<evidence type="ECO:0000313" key="3">
    <source>
        <dbReference type="Proteomes" id="UP000295525"/>
    </source>
</evidence>
<evidence type="ECO:0000259" key="1">
    <source>
        <dbReference type="Pfam" id="PF00149"/>
    </source>
</evidence>
<dbReference type="OrthoDB" id="7831721at2"/>
<dbReference type="SUPFAM" id="SSF56300">
    <property type="entry name" value="Metallo-dependent phosphatases"/>
    <property type="match status" value="1"/>
</dbReference>
<evidence type="ECO:0000313" key="2">
    <source>
        <dbReference type="EMBL" id="TCT07073.1"/>
    </source>
</evidence>
<dbReference type="AlphaFoldDB" id="A0A4R3M351"/>
<dbReference type="Pfam" id="PF00149">
    <property type="entry name" value="Metallophos"/>
    <property type="match status" value="1"/>
</dbReference>
<dbReference type="InterPro" id="IPR004843">
    <property type="entry name" value="Calcineurin-like_PHP"/>
</dbReference>
<proteinExistence type="predicted"/>
<keyword evidence="3" id="KW-1185">Reference proteome</keyword>
<accession>A0A4R3M351</accession>
<gene>
    <name evidence="2" type="ORF">EDC26_107129</name>
</gene>
<dbReference type="Proteomes" id="UP000295525">
    <property type="component" value="Unassembled WGS sequence"/>
</dbReference>
<feature type="domain" description="Calcineurin-like phosphoesterase" evidence="1">
    <location>
        <begin position="2"/>
        <end position="205"/>
    </location>
</feature>
<reference evidence="2 3" key="1">
    <citation type="submission" date="2019-03" db="EMBL/GenBank/DDBJ databases">
        <title>Genomic Encyclopedia of Type Strains, Phase IV (KMG-IV): sequencing the most valuable type-strain genomes for metagenomic binning, comparative biology and taxonomic classification.</title>
        <authorList>
            <person name="Goeker M."/>
        </authorList>
    </citation>
    <scope>NUCLEOTIDE SEQUENCE [LARGE SCALE GENOMIC DNA]</scope>
    <source>
        <strain evidence="2 3">DSM 24591</strain>
    </source>
</reference>
<name>A0A4R3M351_9BURK</name>
<comment type="caution">
    <text evidence="2">The sequence shown here is derived from an EMBL/GenBank/DDBJ whole genome shotgun (WGS) entry which is preliminary data.</text>
</comment>
<dbReference type="InterPro" id="IPR029052">
    <property type="entry name" value="Metallo-depent_PP-like"/>
</dbReference>
<dbReference type="Gene3D" id="3.60.21.10">
    <property type="match status" value="1"/>
</dbReference>
<dbReference type="GO" id="GO:0016787">
    <property type="term" value="F:hydrolase activity"/>
    <property type="evidence" value="ECO:0007669"/>
    <property type="project" value="InterPro"/>
</dbReference>
<protein>
    <submittedName>
        <fullName evidence="2">Calcineurin-like phosphoesterase family protein</fullName>
    </submittedName>
</protein>